<dbReference type="AlphaFoldDB" id="A0AAJ1BEU4"/>
<keyword evidence="4" id="KW-1185">Reference proteome</keyword>
<feature type="domain" description="VTT" evidence="2">
    <location>
        <begin position="22"/>
        <end position="135"/>
    </location>
</feature>
<dbReference type="PANTHER" id="PTHR42709">
    <property type="entry name" value="ALKALINE PHOSPHATASE LIKE PROTEIN"/>
    <property type="match status" value="1"/>
</dbReference>
<dbReference type="InterPro" id="IPR051311">
    <property type="entry name" value="DedA_domain"/>
</dbReference>
<keyword evidence="1" id="KW-0812">Transmembrane</keyword>
<name>A0AAJ1BEU4_9GAMM</name>
<comment type="caution">
    <text evidence="3">The sequence shown here is derived from an EMBL/GenBank/DDBJ whole genome shotgun (WGS) entry which is preliminary data.</text>
</comment>
<dbReference type="Pfam" id="PF09335">
    <property type="entry name" value="VTT_dom"/>
    <property type="match status" value="1"/>
</dbReference>
<feature type="transmembrane region" description="Helical" evidence="1">
    <location>
        <begin position="85"/>
        <end position="108"/>
    </location>
</feature>
<evidence type="ECO:0000259" key="2">
    <source>
        <dbReference type="Pfam" id="PF09335"/>
    </source>
</evidence>
<dbReference type="InterPro" id="IPR032816">
    <property type="entry name" value="VTT_dom"/>
</dbReference>
<keyword evidence="1" id="KW-1133">Transmembrane helix</keyword>
<proteinExistence type="predicted"/>
<feature type="transmembrane region" description="Helical" evidence="1">
    <location>
        <begin position="36"/>
        <end position="58"/>
    </location>
</feature>
<keyword evidence="1" id="KW-0472">Membrane</keyword>
<gene>
    <name evidence="3" type="ORF">MJ923_03960</name>
</gene>
<dbReference type="Proteomes" id="UP001297581">
    <property type="component" value="Unassembled WGS sequence"/>
</dbReference>
<organism evidence="3 4">
    <name type="scientific">Shewanella zhuhaiensis</name>
    <dbReference type="NCBI Taxonomy" id="2919576"/>
    <lineage>
        <taxon>Bacteria</taxon>
        <taxon>Pseudomonadati</taxon>
        <taxon>Pseudomonadota</taxon>
        <taxon>Gammaproteobacteria</taxon>
        <taxon>Alteromonadales</taxon>
        <taxon>Shewanellaceae</taxon>
        <taxon>Shewanella</taxon>
    </lineage>
</organism>
<reference evidence="3 4" key="1">
    <citation type="submission" date="2022-02" db="EMBL/GenBank/DDBJ databases">
        <title>The genome sequence of Shewanella sp. 3B26.</title>
        <authorList>
            <person name="Du J."/>
        </authorList>
    </citation>
    <scope>NUCLEOTIDE SEQUENCE [LARGE SCALE GENOMIC DNA]</scope>
    <source>
        <strain evidence="3 4">3B26</strain>
    </source>
</reference>
<evidence type="ECO:0000256" key="1">
    <source>
        <dbReference type="SAM" id="Phobius"/>
    </source>
</evidence>
<dbReference type="GO" id="GO:0005886">
    <property type="term" value="C:plasma membrane"/>
    <property type="evidence" value="ECO:0007669"/>
    <property type="project" value="UniProtKB-ARBA"/>
</dbReference>
<dbReference type="RefSeq" id="WP_240589979.1">
    <property type="nucleotide sequence ID" value="NZ_JAKUDL010000001.1"/>
</dbReference>
<dbReference type="EMBL" id="JAKUDL010000001">
    <property type="protein sequence ID" value="MCH4293456.1"/>
    <property type="molecule type" value="Genomic_DNA"/>
</dbReference>
<evidence type="ECO:0000313" key="3">
    <source>
        <dbReference type="EMBL" id="MCH4293456.1"/>
    </source>
</evidence>
<protein>
    <submittedName>
        <fullName evidence="3">DedA family protein</fullName>
    </submittedName>
</protein>
<feature type="transmembrane region" description="Helical" evidence="1">
    <location>
        <begin position="114"/>
        <end position="135"/>
    </location>
</feature>
<accession>A0AAJ1BEU4</accession>
<dbReference type="PANTHER" id="PTHR42709:SF4">
    <property type="entry name" value="INNER MEMBRANE PROTEIN YQAA"/>
    <property type="match status" value="1"/>
</dbReference>
<sequence>MEPLWLMFSGAFLAATLLPGGSEVLLMALVKSSPELWLGLFVAATLGNTLGALTSLGLGRLGRIAWEPEQLSASQRRAMALVEKYGVWSLLLSWAPVIGDVLCVLAGWLRLPLLASTVLILIGKALRYALLLLLMQAF</sequence>
<evidence type="ECO:0000313" key="4">
    <source>
        <dbReference type="Proteomes" id="UP001297581"/>
    </source>
</evidence>